<accession>A0A6J4HDX0</accession>
<feature type="transmembrane region" description="Helical" evidence="2">
    <location>
        <begin position="54"/>
        <end position="71"/>
    </location>
</feature>
<feature type="transmembrane region" description="Helical" evidence="2">
    <location>
        <begin position="109"/>
        <end position="127"/>
    </location>
</feature>
<feature type="transmembrane region" description="Helical" evidence="2">
    <location>
        <begin position="438"/>
        <end position="467"/>
    </location>
</feature>
<feature type="transmembrane region" description="Helical" evidence="2">
    <location>
        <begin position="273"/>
        <end position="302"/>
    </location>
</feature>
<dbReference type="PANTHER" id="PTHR37422:SF23">
    <property type="entry name" value="TEICHURONIC ACID BIOSYNTHESIS PROTEIN TUAE"/>
    <property type="match status" value="1"/>
</dbReference>
<feature type="transmembrane region" description="Helical" evidence="2">
    <location>
        <begin position="134"/>
        <end position="155"/>
    </location>
</feature>
<feature type="transmembrane region" description="Helical" evidence="2">
    <location>
        <begin position="402"/>
        <end position="426"/>
    </location>
</feature>
<dbReference type="PANTHER" id="PTHR37422">
    <property type="entry name" value="TEICHURONIC ACID BIOSYNTHESIS PROTEIN TUAE"/>
    <property type="match status" value="1"/>
</dbReference>
<proteinExistence type="predicted"/>
<evidence type="ECO:0000256" key="2">
    <source>
        <dbReference type="SAM" id="Phobius"/>
    </source>
</evidence>
<reference evidence="3" key="1">
    <citation type="submission" date="2020-02" db="EMBL/GenBank/DDBJ databases">
        <authorList>
            <person name="Meier V. D."/>
        </authorList>
    </citation>
    <scope>NUCLEOTIDE SEQUENCE</scope>
    <source>
        <strain evidence="3">AVDCRST_MAG50</strain>
    </source>
</reference>
<feature type="transmembrane region" description="Helical" evidence="2">
    <location>
        <begin position="78"/>
        <end position="97"/>
    </location>
</feature>
<keyword evidence="2" id="KW-0812">Transmembrane</keyword>
<gene>
    <name evidence="3" type="ORF">AVDCRST_MAG50-619</name>
</gene>
<feature type="transmembrane region" description="Helical" evidence="2">
    <location>
        <begin position="29"/>
        <end position="48"/>
    </location>
</feature>
<keyword evidence="2" id="KW-1133">Transmembrane helix</keyword>
<dbReference type="EMBL" id="CADCTF010000031">
    <property type="protein sequence ID" value="CAA9221705.1"/>
    <property type="molecule type" value="Genomic_DNA"/>
</dbReference>
<keyword evidence="2" id="KW-0472">Membrane</keyword>
<protein>
    <submittedName>
        <fullName evidence="3">Uncharacterized protein</fullName>
    </submittedName>
</protein>
<organism evidence="3">
    <name type="scientific">uncultured Acidimicrobiales bacterium</name>
    <dbReference type="NCBI Taxonomy" id="310071"/>
    <lineage>
        <taxon>Bacteria</taxon>
        <taxon>Bacillati</taxon>
        <taxon>Actinomycetota</taxon>
        <taxon>Acidimicrobiia</taxon>
        <taxon>Acidimicrobiales</taxon>
        <taxon>environmental samples</taxon>
    </lineage>
</organism>
<feature type="transmembrane region" description="Helical" evidence="2">
    <location>
        <begin position="161"/>
        <end position="181"/>
    </location>
</feature>
<sequence>MLALDVGSTTQVAPGEPLPEGSTKRPDRLVGLFLAVALQLGAAVAAMVPGTGRIVALAVPLAALAIAAVLVRDRSSGAYLEFVLWLWFLTPALRRIIDWRAGWDPLNPVMLAAPLASLVCLKAALTGPRRAHRVVVGTFALALAAVGFGLCVGVTKLGPAAPLGALLNWLGPLTLGVYAAFSGPDRATMVRVLERTAVWGCLVLGAYGLVQFFVLPPWDQYWMESAPLFSLGRPEPLEVRVFSTLNSPGPFASVLGCLLILVPATRSWLRWPAAAVGFVGFGLSLVRMAWVGFAVALLNVVVRGRAHGLRTVAVIGVAVVALLSLGGPVKDVVTERFESSVSSGGGDFSLGERVAFHVRVIPTVITDVVGGGLGSSGTATKLSNADAKLGNTADFDGGALELLFTFGIGVGGALLVSIVGAVLAVLRLSRRRAQLDKAITAAVLGLLVQMLFGNTLVSVSGVFFWLLLGLSARLSERASEPEPSVSESAVSGLAH</sequence>
<feature type="transmembrane region" description="Helical" evidence="2">
    <location>
        <begin position="309"/>
        <end position="329"/>
    </location>
</feature>
<dbReference type="InterPro" id="IPR051533">
    <property type="entry name" value="WaaL-like"/>
</dbReference>
<feature type="region of interest" description="Disordered" evidence="1">
    <location>
        <begin position="1"/>
        <end position="24"/>
    </location>
</feature>
<feature type="transmembrane region" description="Helical" evidence="2">
    <location>
        <begin position="193"/>
        <end position="214"/>
    </location>
</feature>
<dbReference type="AlphaFoldDB" id="A0A6J4HDX0"/>
<name>A0A6J4HDX0_9ACTN</name>
<evidence type="ECO:0000313" key="3">
    <source>
        <dbReference type="EMBL" id="CAA9221705.1"/>
    </source>
</evidence>
<evidence type="ECO:0000256" key="1">
    <source>
        <dbReference type="SAM" id="MobiDB-lite"/>
    </source>
</evidence>